<dbReference type="EMBL" id="AK417613">
    <property type="protein sequence ID" value="BAN20828.1"/>
    <property type="molecule type" value="mRNA"/>
</dbReference>
<accession>R4WDE6</accession>
<dbReference type="AlphaFoldDB" id="R4WDE6"/>
<protein>
    <submittedName>
        <fullName evidence="1">Unkown protein</fullName>
    </submittedName>
</protein>
<name>R4WDE6_RIPPE</name>
<proteinExistence type="evidence at transcript level"/>
<organism evidence="1">
    <name type="scientific">Riptortus pedestris</name>
    <name type="common">Bean bug</name>
    <dbReference type="NCBI Taxonomy" id="329032"/>
    <lineage>
        <taxon>Eukaryota</taxon>
        <taxon>Metazoa</taxon>
        <taxon>Ecdysozoa</taxon>
        <taxon>Arthropoda</taxon>
        <taxon>Hexapoda</taxon>
        <taxon>Insecta</taxon>
        <taxon>Pterygota</taxon>
        <taxon>Neoptera</taxon>
        <taxon>Paraneoptera</taxon>
        <taxon>Hemiptera</taxon>
        <taxon>Heteroptera</taxon>
        <taxon>Panheteroptera</taxon>
        <taxon>Pentatomomorpha</taxon>
        <taxon>Coreoidea</taxon>
        <taxon>Alydidae</taxon>
        <taxon>Riptortus</taxon>
    </lineage>
</organism>
<evidence type="ECO:0000313" key="1">
    <source>
        <dbReference type="EMBL" id="BAN20828.1"/>
    </source>
</evidence>
<reference evidence="1" key="1">
    <citation type="journal article" date="2013" name="PLoS ONE">
        <title>Gene expression in gut symbiotic organ of stinkbug affected by extracellular bacterial symbiont.</title>
        <authorList>
            <person name="Futahashi R."/>
            <person name="Tanaka K."/>
            <person name="Tanahashi M."/>
            <person name="Nikoh N."/>
            <person name="Kikuchi Y."/>
            <person name="Lee B.L."/>
            <person name="Fukatsu T."/>
        </authorList>
    </citation>
    <scope>NUCLEOTIDE SEQUENCE</scope>
    <source>
        <tissue evidence="1">Midgut</tissue>
    </source>
</reference>
<sequence length="80" mass="9349">MELTSFNEEVIVCSSHISSRTSLMIASCKSFLMTYSLLRKQKELMYGSHEHGREINRTLALFCKQYSIYVFNNFINSKNQ</sequence>